<protein>
    <submittedName>
        <fullName evidence="2">Enoyl-CoA hydratase-related protein</fullName>
    </submittedName>
</protein>
<keyword evidence="3" id="KW-1185">Reference proteome</keyword>
<gene>
    <name evidence="2" type="ORF">ACFQ34_31325</name>
</gene>
<organism evidence="2 3">
    <name type="scientific">Pseudonocardia benzenivorans</name>
    <dbReference type="NCBI Taxonomy" id="228005"/>
    <lineage>
        <taxon>Bacteria</taxon>
        <taxon>Bacillati</taxon>
        <taxon>Actinomycetota</taxon>
        <taxon>Actinomycetes</taxon>
        <taxon>Pseudonocardiales</taxon>
        <taxon>Pseudonocardiaceae</taxon>
        <taxon>Pseudonocardia</taxon>
    </lineage>
</organism>
<name>A0ABW3VS31_9PSEU</name>
<dbReference type="RefSeq" id="WP_346092589.1">
    <property type="nucleotide sequence ID" value="NZ_BAABKS010000056.1"/>
</dbReference>
<dbReference type="InterPro" id="IPR029045">
    <property type="entry name" value="ClpP/crotonase-like_dom_sf"/>
</dbReference>
<dbReference type="PANTHER" id="PTHR11941">
    <property type="entry name" value="ENOYL-COA HYDRATASE-RELATED"/>
    <property type="match status" value="1"/>
</dbReference>
<evidence type="ECO:0000313" key="2">
    <source>
        <dbReference type="EMBL" id="MFD1237798.1"/>
    </source>
</evidence>
<evidence type="ECO:0000256" key="1">
    <source>
        <dbReference type="SAM" id="MobiDB-lite"/>
    </source>
</evidence>
<dbReference type="PANTHER" id="PTHR11941:SF54">
    <property type="entry name" value="ENOYL-COA HYDRATASE, MITOCHONDRIAL"/>
    <property type="match status" value="1"/>
</dbReference>
<dbReference type="EMBL" id="JBHTMB010000310">
    <property type="protein sequence ID" value="MFD1237798.1"/>
    <property type="molecule type" value="Genomic_DNA"/>
</dbReference>
<dbReference type="Pfam" id="PF00378">
    <property type="entry name" value="ECH_1"/>
    <property type="match status" value="1"/>
</dbReference>
<dbReference type="CDD" id="cd06558">
    <property type="entry name" value="crotonase-like"/>
    <property type="match status" value="1"/>
</dbReference>
<sequence>MSEATSLRATGDGLEPDTREFRHLEVDDRGAIAVVSFARPPVNAVDTEMCLEIRALFSRVDEFLPQVRVLVLRGRGSHFCAGHDFREFASLTPQNSPGRQKLVRETFAAVYDCPVPVIAAVHGVAVGTGVALAACCDTIVCGESARLGVPEVGVGVMGGARHMRRLVPEHLMRTLYFTAGHASAAELLPYGGIHAVVPDEQLLDTTLELAERMAVHSRAVLRHAKESLNTIEFMDLKSGYEAEQRVTTRLTAHPDSQEARTAAFERRTPEYSHS</sequence>
<feature type="compositionally biased region" description="Basic and acidic residues" evidence="1">
    <location>
        <begin position="255"/>
        <end position="274"/>
    </location>
</feature>
<reference evidence="3" key="1">
    <citation type="journal article" date="2019" name="Int. J. Syst. Evol. Microbiol.">
        <title>The Global Catalogue of Microorganisms (GCM) 10K type strain sequencing project: providing services to taxonomists for standard genome sequencing and annotation.</title>
        <authorList>
            <consortium name="The Broad Institute Genomics Platform"/>
            <consortium name="The Broad Institute Genome Sequencing Center for Infectious Disease"/>
            <person name="Wu L."/>
            <person name="Ma J."/>
        </authorList>
    </citation>
    <scope>NUCLEOTIDE SEQUENCE [LARGE SCALE GENOMIC DNA]</scope>
    <source>
        <strain evidence="3">CCUG 49018</strain>
    </source>
</reference>
<proteinExistence type="predicted"/>
<dbReference type="Gene3D" id="3.90.226.10">
    <property type="entry name" value="2-enoyl-CoA Hydratase, Chain A, domain 1"/>
    <property type="match status" value="1"/>
</dbReference>
<evidence type="ECO:0000313" key="3">
    <source>
        <dbReference type="Proteomes" id="UP001597182"/>
    </source>
</evidence>
<dbReference type="Proteomes" id="UP001597182">
    <property type="component" value="Unassembled WGS sequence"/>
</dbReference>
<feature type="region of interest" description="Disordered" evidence="1">
    <location>
        <begin position="251"/>
        <end position="274"/>
    </location>
</feature>
<dbReference type="SUPFAM" id="SSF52096">
    <property type="entry name" value="ClpP/crotonase"/>
    <property type="match status" value="1"/>
</dbReference>
<accession>A0ABW3VS31</accession>
<comment type="caution">
    <text evidence="2">The sequence shown here is derived from an EMBL/GenBank/DDBJ whole genome shotgun (WGS) entry which is preliminary data.</text>
</comment>
<dbReference type="InterPro" id="IPR001753">
    <property type="entry name" value="Enoyl-CoA_hydra/iso"/>
</dbReference>